<evidence type="ECO:0000256" key="1">
    <source>
        <dbReference type="PROSITE-ProRule" id="PRU00285"/>
    </source>
</evidence>
<feature type="domain" description="SHSP" evidence="3">
    <location>
        <begin position="1"/>
        <end position="117"/>
    </location>
</feature>
<accession>A0ABT1BV99</accession>
<keyword evidence="5" id="KW-1185">Reference proteome</keyword>
<dbReference type="PANTHER" id="PTHR11527">
    <property type="entry name" value="HEAT-SHOCK PROTEIN 20 FAMILY MEMBER"/>
    <property type="match status" value="1"/>
</dbReference>
<name>A0ABT1BV99_9BACT</name>
<reference evidence="4 5" key="1">
    <citation type="submission" date="2022-06" db="EMBL/GenBank/DDBJ databases">
        <title>A taxonomic note on the genus Prevotella: Description of four novel genera and emended description of the genera Hallella and Xylanibacter.</title>
        <authorList>
            <person name="Hitch T.C.A."/>
        </authorList>
    </citation>
    <scope>NUCLEOTIDE SEQUENCE [LARGE SCALE GENOMIC DNA]</scope>
    <source>
        <strain evidence="4 5">DSM 100619</strain>
    </source>
</reference>
<dbReference type="SUPFAM" id="SSF49764">
    <property type="entry name" value="HSP20-like chaperones"/>
    <property type="match status" value="1"/>
</dbReference>
<proteinExistence type="inferred from homology"/>
<organism evidence="4 5">
    <name type="scientific">Segatella cerevisiae</name>
    <dbReference type="NCBI Taxonomy" id="2053716"/>
    <lineage>
        <taxon>Bacteria</taxon>
        <taxon>Pseudomonadati</taxon>
        <taxon>Bacteroidota</taxon>
        <taxon>Bacteroidia</taxon>
        <taxon>Bacteroidales</taxon>
        <taxon>Prevotellaceae</taxon>
        <taxon>Segatella</taxon>
    </lineage>
</organism>
<evidence type="ECO:0000259" key="3">
    <source>
        <dbReference type="PROSITE" id="PS01031"/>
    </source>
</evidence>
<sequence length="117" mass="13438">MINTTAPAVNVKESEKAYTMDVAFPGLKKENCNISVDKDGNLEVKVEAKKENKEENKKEHYLRREFSYGNFEQSYVLPEDVNKEQISAKVNDGVLEIELPKFQKSEKQQNSRVINVD</sequence>
<gene>
    <name evidence="4" type="ORF">NG821_03950</name>
</gene>
<protein>
    <submittedName>
        <fullName evidence="4">Hsp20/alpha crystallin family protein</fullName>
    </submittedName>
</protein>
<evidence type="ECO:0000313" key="4">
    <source>
        <dbReference type="EMBL" id="MCO6025004.1"/>
    </source>
</evidence>
<dbReference type="InterPro" id="IPR008978">
    <property type="entry name" value="HSP20-like_chaperone"/>
</dbReference>
<dbReference type="EMBL" id="JAMXLY010000009">
    <property type="protein sequence ID" value="MCO6025004.1"/>
    <property type="molecule type" value="Genomic_DNA"/>
</dbReference>
<dbReference type="PROSITE" id="PS01031">
    <property type="entry name" value="SHSP"/>
    <property type="match status" value="1"/>
</dbReference>
<evidence type="ECO:0000256" key="2">
    <source>
        <dbReference type="RuleBase" id="RU003616"/>
    </source>
</evidence>
<dbReference type="Proteomes" id="UP001204015">
    <property type="component" value="Unassembled WGS sequence"/>
</dbReference>
<comment type="similarity">
    <text evidence="1 2">Belongs to the small heat shock protein (HSP20) family.</text>
</comment>
<evidence type="ECO:0000313" key="5">
    <source>
        <dbReference type="Proteomes" id="UP001204015"/>
    </source>
</evidence>
<dbReference type="Pfam" id="PF00011">
    <property type="entry name" value="HSP20"/>
    <property type="match status" value="1"/>
</dbReference>
<comment type="caution">
    <text evidence="4">The sequence shown here is derived from an EMBL/GenBank/DDBJ whole genome shotgun (WGS) entry which is preliminary data.</text>
</comment>
<dbReference type="InterPro" id="IPR031107">
    <property type="entry name" value="Small_HSP"/>
</dbReference>
<dbReference type="InterPro" id="IPR002068">
    <property type="entry name" value="A-crystallin/Hsp20_dom"/>
</dbReference>
<dbReference type="Gene3D" id="2.60.40.790">
    <property type="match status" value="1"/>
</dbReference>
<dbReference type="CDD" id="cd06464">
    <property type="entry name" value="ACD_sHsps-like"/>
    <property type="match status" value="1"/>
</dbReference>